<evidence type="ECO:0000256" key="1">
    <source>
        <dbReference type="SAM" id="MobiDB-lite"/>
    </source>
</evidence>
<organism evidence="2 3">
    <name type="scientific">Kribbella solani</name>
    <dbReference type="NCBI Taxonomy" id="236067"/>
    <lineage>
        <taxon>Bacteria</taxon>
        <taxon>Bacillati</taxon>
        <taxon>Actinomycetota</taxon>
        <taxon>Actinomycetes</taxon>
        <taxon>Propionibacteriales</taxon>
        <taxon>Kribbellaceae</taxon>
        <taxon>Kribbella</taxon>
    </lineage>
</organism>
<protein>
    <recommendedName>
        <fullName evidence="4">HK97 gp10 family phage protein</fullName>
    </recommendedName>
</protein>
<feature type="compositionally biased region" description="Basic residues" evidence="1">
    <location>
        <begin position="71"/>
        <end position="84"/>
    </location>
</feature>
<dbReference type="AlphaFoldDB" id="A0A841DWC5"/>
<accession>A0A841DWC5</accession>
<dbReference type="EMBL" id="JACHNF010000001">
    <property type="protein sequence ID" value="MBB5982419.1"/>
    <property type="molecule type" value="Genomic_DNA"/>
</dbReference>
<evidence type="ECO:0000313" key="2">
    <source>
        <dbReference type="EMBL" id="MBB5982419.1"/>
    </source>
</evidence>
<proteinExistence type="predicted"/>
<gene>
    <name evidence="2" type="ORF">HDA44_005760</name>
</gene>
<keyword evidence="3" id="KW-1185">Reference proteome</keyword>
<evidence type="ECO:0000313" key="3">
    <source>
        <dbReference type="Proteomes" id="UP000558997"/>
    </source>
</evidence>
<feature type="region of interest" description="Disordered" evidence="1">
    <location>
        <begin position="54"/>
        <end position="87"/>
    </location>
</feature>
<dbReference type="RefSeq" id="WP_184839617.1">
    <property type="nucleotide sequence ID" value="NZ_BAAAVN010000008.1"/>
</dbReference>
<evidence type="ECO:0008006" key="4">
    <source>
        <dbReference type="Google" id="ProtNLM"/>
    </source>
</evidence>
<name>A0A841DWC5_9ACTN</name>
<dbReference type="Proteomes" id="UP000558997">
    <property type="component" value="Unassembled WGS sequence"/>
</dbReference>
<comment type="caution">
    <text evidence="2">The sequence shown here is derived from an EMBL/GenBank/DDBJ whole genome shotgun (WGS) entry which is preliminary data.</text>
</comment>
<reference evidence="2 3" key="1">
    <citation type="submission" date="2020-08" db="EMBL/GenBank/DDBJ databases">
        <title>Sequencing the genomes of 1000 actinobacteria strains.</title>
        <authorList>
            <person name="Klenk H.-P."/>
        </authorList>
    </citation>
    <scope>NUCLEOTIDE SEQUENCE [LARGE SCALE GENOMIC DNA]</scope>
    <source>
        <strain evidence="2 3">DSM 17294</strain>
    </source>
</reference>
<sequence length="147" mass="16202">MKITGARETLAAFRKLPKDATVALRDANTRISQDLALRIRLAAETANGQSALVAPTVKAKRDRVPSVQAGGKKRAGKQARRSRGQRPTTVSDLIYGSNFGANFLKQFPKPTQPDHWFFDTVESNQELIERQWLKAVDDVLGKWGSGA</sequence>